<dbReference type="AlphaFoldDB" id="A0A3M8CYD3"/>
<dbReference type="EMBL" id="RHHT01000015">
    <property type="protein sequence ID" value="RNB80872.1"/>
    <property type="molecule type" value="Genomic_DNA"/>
</dbReference>
<evidence type="ECO:0000313" key="1">
    <source>
        <dbReference type="EMBL" id="RNB80872.1"/>
    </source>
</evidence>
<sequence length="81" mass="9810">MKRTLPFFLASDKLVEMLPLLYMHQVFGSNIMCGKTDCHTGKWSRFRNQKKRHPHHEMSLFLFHIHLCQAHRPYDILQFRL</sequence>
<proteinExistence type="predicted"/>
<reference evidence="1 2" key="1">
    <citation type="submission" date="2018-10" db="EMBL/GenBank/DDBJ databases">
        <title>Phylogenomics of Brevibacillus.</title>
        <authorList>
            <person name="Dunlap C."/>
        </authorList>
    </citation>
    <scope>NUCLEOTIDE SEQUENCE [LARGE SCALE GENOMIC DNA]</scope>
    <source>
        <strain evidence="1 2">JCM 15085</strain>
    </source>
</reference>
<dbReference type="Proteomes" id="UP000281915">
    <property type="component" value="Unassembled WGS sequence"/>
</dbReference>
<comment type="caution">
    <text evidence="1">The sequence shown here is derived from an EMBL/GenBank/DDBJ whole genome shotgun (WGS) entry which is preliminary data.</text>
</comment>
<gene>
    <name evidence="1" type="ORF">EDM58_08545</name>
</gene>
<name>A0A3M8CYD3_9BACL</name>
<evidence type="ECO:0000313" key="2">
    <source>
        <dbReference type="Proteomes" id="UP000281915"/>
    </source>
</evidence>
<protein>
    <submittedName>
        <fullName evidence="1">Uncharacterized protein</fullName>
    </submittedName>
</protein>
<organism evidence="1 2">
    <name type="scientific">Brevibacillus panacihumi</name>
    <dbReference type="NCBI Taxonomy" id="497735"/>
    <lineage>
        <taxon>Bacteria</taxon>
        <taxon>Bacillati</taxon>
        <taxon>Bacillota</taxon>
        <taxon>Bacilli</taxon>
        <taxon>Bacillales</taxon>
        <taxon>Paenibacillaceae</taxon>
        <taxon>Brevibacillus</taxon>
    </lineage>
</organism>
<accession>A0A3M8CYD3</accession>